<dbReference type="Gene3D" id="3.40.50.1000">
    <property type="entry name" value="HAD superfamily/HAD-like"/>
    <property type="match status" value="1"/>
</dbReference>
<dbReference type="NCBIfam" id="TIGR01509">
    <property type="entry name" value="HAD-SF-IA-v3"/>
    <property type="match status" value="1"/>
</dbReference>
<evidence type="ECO:0000256" key="1">
    <source>
        <dbReference type="ARBA" id="ARBA00023270"/>
    </source>
</evidence>
<dbReference type="SFLD" id="SFLDG01135">
    <property type="entry name" value="C1.5.6:_HAD__Beta-PGM__Phospha"/>
    <property type="match status" value="1"/>
</dbReference>
<dbReference type="SUPFAM" id="SSF56784">
    <property type="entry name" value="HAD-like"/>
    <property type="match status" value="1"/>
</dbReference>
<dbReference type="PANTHER" id="PTHR43434">
    <property type="entry name" value="PHOSPHOGLYCOLATE PHOSPHATASE"/>
    <property type="match status" value="1"/>
</dbReference>
<dbReference type="Pfam" id="PF00702">
    <property type="entry name" value="Hydrolase"/>
    <property type="match status" value="1"/>
</dbReference>
<feature type="binding site" evidence="2">
    <location>
        <position position="26"/>
    </location>
    <ligand>
        <name>Mg(2+)</name>
        <dbReference type="ChEBI" id="CHEBI:18420"/>
    </ligand>
</feature>
<dbReference type="RefSeq" id="WP_222990821.1">
    <property type="nucleotide sequence ID" value="NZ_JAINVV010000007.1"/>
</dbReference>
<dbReference type="InterPro" id="IPR023198">
    <property type="entry name" value="PGP-like_dom2"/>
</dbReference>
<dbReference type="Gene3D" id="1.10.150.240">
    <property type="entry name" value="Putative phosphatase, domain 2"/>
    <property type="match status" value="1"/>
</dbReference>
<name>A0ABS7PRA3_9SPHN</name>
<dbReference type="NCBIfam" id="TIGR01422">
    <property type="entry name" value="phosphonatase"/>
    <property type="match status" value="1"/>
</dbReference>
<keyword evidence="2" id="KW-0479">Metal-binding</keyword>
<dbReference type="SFLD" id="SFLDS00003">
    <property type="entry name" value="Haloacid_Dehalogenase"/>
    <property type="match status" value="1"/>
</dbReference>
<gene>
    <name evidence="2" type="primary">phnX</name>
    <name evidence="3" type="ORF">K7G82_15505</name>
</gene>
<reference evidence="3 4" key="1">
    <citation type="submission" date="2021-08" db="EMBL/GenBank/DDBJ databases">
        <authorList>
            <person name="Tuo L."/>
        </authorList>
    </citation>
    <scope>NUCLEOTIDE SEQUENCE [LARGE SCALE GENOMIC DNA]</scope>
    <source>
        <strain evidence="3 4">JCM 31229</strain>
    </source>
</reference>
<dbReference type="HAMAP" id="MF_01375">
    <property type="entry name" value="PhnX"/>
    <property type="match status" value="1"/>
</dbReference>
<feature type="binding site" evidence="2">
    <location>
        <position position="24"/>
    </location>
    <ligand>
        <name>Mg(2+)</name>
        <dbReference type="ChEBI" id="CHEBI:18420"/>
    </ligand>
</feature>
<feature type="binding site" evidence="2">
    <location>
        <position position="198"/>
    </location>
    <ligand>
        <name>Mg(2+)</name>
        <dbReference type="ChEBI" id="CHEBI:18420"/>
    </ligand>
</feature>
<comment type="caution">
    <text evidence="3">The sequence shown here is derived from an EMBL/GenBank/DDBJ whole genome shotgun (WGS) entry which is preliminary data.</text>
</comment>
<feature type="active site" description="Nucleophile" evidence="2">
    <location>
        <position position="24"/>
    </location>
</feature>
<comment type="function">
    <text evidence="2">Involved in phosphonate degradation.</text>
</comment>
<evidence type="ECO:0000256" key="2">
    <source>
        <dbReference type="HAMAP-Rule" id="MF_01375"/>
    </source>
</evidence>
<keyword evidence="2" id="KW-0460">Magnesium</keyword>
<comment type="cofactor">
    <cofactor evidence="2">
        <name>Mg(2+)</name>
        <dbReference type="ChEBI" id="CHEBI:18420"/>
    </cofactor>
    <text evidence="2">Binds 1 Mg(2+) ion per subunit.</text>
</comment>
<dbReference type="PANTHER" id="PTHR43434:SF19">
    <property type="entry name" value="PHOSPHONOACETALDEHYDE HYDROLASE"/>
    <property type="match status" value="1"/>
</dbReference>
<dbReference type="EMBL" id="JAINVV010000007">
    <property type="protein sequence ID" value="MBY8823711.1"/>
    <property type="molecule type" value="Genomic_DNA"/>
</dbReference>
<evidence type="ECO:0000313" key="3">
    <source>
        <dbReference type="EMBL" id="MBY8823711.1"/>
    </source>
</evidence>
<dbReference type="Proteomes" id="UP000706039">
    <property type="component" value="Unassembled WGS sequence"/>
</dbReference>
<accession>A0ABS7PRA3</accession>
<proteinExistence type="inferred from homology"/>
<dbReference type="InterPro" id="IPR023214">
    <property type="entry name" value="HAD_sf"/>
</dbReference>
<sequence>MTSIPTPFDAPHGFRGPVSAAIFDWAGTVLDFGCIAPVAAFREAFALAGVEIGEAEARLPMGAAKREHIELILDQPGVQARWRGIVGAASTQGDVDRLYADFLRIDEVNCAKYSAMIPGVLEVIAELRARGIAIGSTTGYPRAVMDGLAPLAAAQGYVPDCCVTVSDVARGRPWPDMVLANALALGVADVRGCVVVDDSPTGLASGRAAGMWAVGIVASGNEVGLPLDAWRALDEGARDRLRRAAHAKLEAGGAHYVIDTVADLPPVIDAIDARLAAGERP</sequence>
<comment type="similarity">
    <text evidence="2">Belongs to the HAD-like hydrolase superfamily. PhnX family.</text>
</comment>
<dbReference type="InterPro" id="IPR006439">
    <property type="entry name" value="HAD-SF_hydro_IA"/>
</dbReference>
<dbReference type="GO" id="GO:0050194">
    <property type="term" value="F:phosphonoacetaldehyde hydrolase activity"/>
    <property type="evidence" value="ECO:0007669"/>
    <property type="project" value="UniProtKB-EC"/>
</dbReference>
<organism evidence="3 4">
    <name type="scientific">Sphingomonas colocasiae</name>
    <dbReference type="NCBI Taxonomy" id="1848973"/>
    <lineage>
        <taxon>Bacteria</taxon>
        <taxon>Pseudomonadati</taxon>
        <taxon>Pseudomonadota</taxon>
        <taxon>Alphaproteobacteria</taxon>
        <taxon>Sphingomonadales</taxon>
        <taxon>Sphingomonadaceae</taxon>
        <taxon>Sphingomonas</taxon>
    </lineage>
</organism>
<comment type="subunit">
    <text evidence="2">Homodimer.</text>
</comment>
<evidence type="ECO:0000313" key="4">
    <source>
        <dbReference type="Proteomes" id="UP000706039"/>
    </source>
</evidence>
<keyword evidence="1 2" id="KW-0704">Schiff base</keyword>
<dbReference type="EC" id="3.11.1.1" evidence="2"/>
<protein>
    <recommendedName>
        <fullName evidence="2">Phosphonoacetaldehyde hydrolase</fullName>
        <shortName evidence="2">Phosphonatase</shortName>
        <ecNumber evidence="2">3.11.1.1</ecNumber>
    </recommendedName>
    <alternativeName>
        <fullName evidence="2">Phosphonoacetaldehyde phosphonohydrolase</fullName>
    </alternativeName>
</protein>
<feature type="active site" description="Schiff-base intermediate with substrate" evidence="2">
    <location>
        <position position="65"/>
    </location>
</feature>
<dbReference type="InterPro" id="IPR036412">
    <property type="entry name" value="HAD-like_sf"/>
</dbReference>
<dbReference type="InterPro" id="IPR050155">
    <property type="entry name" value="HAD-like_hydrolase_sf"/>
</dbReference>
<dbReference type="SFLD" id="SFLDG01129">
    <property type="entry name" value="C1.5:_HAD__Beta-PGM__Phosphata"/>
    <property type="match status" value="1"/>
</dbReference>
<dbReference type="InterPro" id="IPR006323">
    <property type="entry name" value="Phosphonoacetald_hydro"/>
</dbReference>
<keyword evidence="4" id="KW-1185">Reference proteome</keyword>
<comment type="catalytic activity">
    <reaction evidence="2">
        <text>phosphonoacetaldehyde + H2O = acetaldehyde + phosphate + H(+)</text>
        <dbReference type="Rhea" id="RHEA:18905"/>
        <dbReference type="ChEBI" id="CHEBI:15343"/>
        <dbReference type="ChEBI" id="CHEBI:15377"/>
        <dbReference type="ChEBI" id="CHEBI:15378"/>
        <dbReference type="ChEBI" id="CHEBI:43474"/>
        <dbReference type="ChEBI" id="CHEBI:58383"/>
        <dbReference type="EC" id="3.11.1.1"/>
    </reaction>
</comment>
<keyword evidence="2 3" id="KW-0378">Hydrolase</keyword>